<name>A0A0K0DIX5_ANGCA</name>
<protein>
    <submittedName>
        <fullName evidence="2">Secreted protein</fullName>
    </submittedName>
</protein>
<proteinExistence type="predicted"/>
<dbReference type="AlphaFoldDB" id="A0A0K0DIX5"/>
<evidence type="ECO:0000313" key="1">
    <source>
        <dbReference type="Proteomes" id="UP000035642"/>
    </source>
</evidence>
<reference evidence="2" key="2">
    <citation type="submission" date="2017-02" db="UniProtKB">
        <authorList>
            <consortium name="WormBaseParasite"/>
        </authorList>
    </citation>
    <scope>IDENTIFICATION</scope>
</reference>
<evidence type="ECO:0000313" key="2">
    <source>
        <dbReference type="WBParaSite" id="ACAC_0001129501-mRNA-1"/>
    </source>
</evidence>
<dbReference type="WBParaSite" id="ACAC_0001129501-mRNA-1">
    <property type="protein sequence ID" value="ACAC_0001129501-mRNA-1"/>
    <property type="gene ID" value="ACAC_0001129501"/>
</dbReference>
<keyword evidence="1" id="KW-1185">Reference proteome</keyword>
<dbReference type="Proteomes" id="UP000035642">
    <property type="component" value="Unassembled WGS sequence"/>
</dbReference>
<sequence>LNHIPLQINLQLHHIVLLQLHRQFQHTKITTRPKKTIIIFHHPVLFIMDTIVFQRQDTLQLFMPTRMVLAQESYKHSLVPFLLVIPSRTMRDVGPLFDLFSINVASRAI</sequence>
<organism evidence="1 2">
    <name type="scientific">Angiostrongylus cantonensis</name>
    <name type="common">Rat lungworm</name>
    <dbReference type="NCBI Taxonomy" id="6313"/>
    <lineage>
        <taxon>Eukaryota</taxon>
        <taxon>Metazoa</taxon>
        <taxon>Ecdysozoa</taxon>
        <taxon>Nematoda</taxon>
        <taxon>Chromadorea</taxon>
        <taxon>Rhabditida</taxon>
        <taxon>Rhabditina</taxon>
        <taxon>Rhabditomorpha</taxon>
        <taxon>Strongyloidea</taxon>
        <taxon>Metastrongylidae</taxon>
        <taxon>Angiostrongylus</taxon>
    </lineage>
</organism>
<accession>A0A0K0DIX5</accession>
<reference evidence="1" key="1">
    <citation type="submission" date="2012-09" db="EMBL/GenBank/DDBJ databases">
        <authorList>
            <person name="Martin A.A."/>
        </authorList>
    </citation>
    <scope>NUCLEOTIDE SEQUENCE</scope>
</reference>